<feature type="transmembrane region" description="Helical" evidence="1">
    <location>
        <begin position="20"/>
        <end position="40"/>
    </location>
</feature>
<feature type="transmembrane region" description="Helical" evidence="1">
    <location>
        <begin position="92"/>
        <end position="112"/>
    </location>
</feature>
<dbReference type="InParanoid" id="A0A7N2L5E8"/>
<feature type="transmembrane region" description="Helical" evidence="1">
    <location>
        <begin position="344"/>
        <end position="365"/>
    </location>
</feature>
<sequence>MMMEVYMIPQSWRELWQEWELRGMILLSVTIQIVLVILGNRRKYIAGIWIRFVVWSTYLLGDSIAAMAAGMLSNNIGETYKDGLLDAKYELTAFWAPLMLLHLGGTDAITAYSLEDNELWKRHLFGVATQAMATFYILFMAWTGSRMSYLFIVMFSVGLVKYCERVWVLYSASENTFRDSIPDITTNEIKIMEECKLKELEGYHKVLEVQVLEVHERDFSTDTSSIISSAPHAKELLIACSLLEMVKRLFADLILGLQERDVSRAIFDNNDMNKEKAFEVIEIELKLIFDLLYTKAKAVYTFWGIARRIIGILLTLIVFVVILLDEMVIPKKKHHNYSKIDFTITLVLLAVAVLVDLWAIVELLFADQTILWLIKNKKTTLLRAINSILQLGWLKRQSKTYRWSNSIGQISLLRSALQKPLPCLPILKLLCVDEILEIYQNETREGILEANLKGLIFVECRHWLKLRGNEITPEEFHGLRGGRTLKNFGRNDIDWSVKLEMDLSILVWHLATDICCHEDRHTRPEYHKMCTSLSRYMLYLLVKHPYMLPIGSAHIKFRDIYLGLREFMEEQLSKPVKQEEALDMLKNMTAKDLLTVNDGDKSTLVIFYACKLKSALNTKENETWEIIKKVWLEMMCHVASYCSRKYHAQQLRRGGEFVTHVWLLMAHFGLTDQFQTRRNPTIGEVVLW</sequence>
<evidence type="ECO:0000313" key="3">
    <source>
        <dbReference type="EnsemblPlants" id="QL03p022816:mrna:CDS:1"/>
    </source>
</evidence>
<evidence type="ECO:0000313" key="4">
    <source>
        <dbReference type="Proteomes" id="UP000594261"/>
    </source>
</evidence>
<reference evidence="3 4" key="1">
    <citation type="journal article" date="2016" name="G3 (Bethesda)">
        <title>First Draft Assembly and Annotation of the Genome of a California Endemic Oak Quercus lobata Nee (Fagaceae).</title>
        <authorList>
            <person name="Sork V.L."/>
            <person name="Fitz-Gibbon S.T."/>
            <person name="Puiu D."/>
            <person name="Crepeau M."/>
            <person name="Gugger P.F."/>
            <person name="Sherman R."/>
            <person name="Stevens K."/>
            <person name="Langley C.H."/>
            <person name="Pellegrini M."/>
            <person name="Salzberg S.L."/>
        </authorList>
    </citation>
    <scope>NUCLEOTIDE SEQUENCE [LARGE SCALE GENOMIC DNA]</scope>
    <source>
        <strain evidence="3 4">cv. SW786</strain>
    </source>
</reference>
<feature type="transmembrane region" description="Helical" evidence="1">
    <location>
        <begin position="305"/>
        <end position="324"/>
    </location>
</feature>
<dbReference type="EnsemblPlants" id="QL03p022816:mrna">
    <property type="protein sequence ID" value="QL03p022816:mrna:CDS:1"/>
    <property type="gene ID" value="QL03p022816"/>
</dbReference>
<evidence type="ECO:0000256" key="1">
    <source>
        <dbReference type="SAM" id="Phobius"/>
    </source>
</evidence>
<name>A0A7N2L5E8_QUELO</name>
<evidence type="ECO:0000259" key="2">
    <source>
        <dbReference type="Pfam" id="PF13968"/>
    </source>
</evidence>
<proteinExistence type="predicted"/>
<dbReference type="OMA" id="EMIAEVW"/>
<feature type="domain" description="DUF4220" evidence="2">
    <location>
        <begin position="55"/>
        <end position="414"/>
    </location>
</feature>
<dbReference type="Proteomes" id="UP000594261">
    <property type="component" value="Chromosome 3"/>
</dbReference>
<accession>A0A7N2L5E8</accession>
<dbReference type="Pfam" id="PF13968">
    <property type="entry name" value="DUF4220"/>
    <property type="match status" value="1"/>
</dbReference>
<keyword evidence="1" id="KW-0812">Transmembrane</keyword>
<dbReference type="Gramene" id="QL03p022816:mrna">
    <property type="protein sequence ID" value="QL03p022816:mrna:CDS:1"/>
    <property type="gene ID" value="QL03p022816"/>
</dbReference>
<reference evidence="3" key="2">
    <citation type="submission" date="2021-01" db="UniProtKB">
        <authorList>
            <consortium name="EnsemblPlants"/>
        </authorList>
    </citation>
    <scope>IDENTIFICATION</scope>
</reference>
<dbReference type="Pfam" id="PF04578">
    <property type="entry name" value="DUF594"/>
    <property type="match status" value="1"/>
</dbReference>
<dbReference type="InterPro" id="IPR007658">
    <property type="entry name" value="DUF594"/>
</dbReference>
<dbReference type="InterPro" id="IPR025315">
    <property type="entry name" value="DUF4220"/>
</dbReference>
<organism evidence="3 4">
    <name type="scientific">Quercus lobata</name>
    <name type="common">Valley oak</name>
    <dbReference type="NCBI Taxonomy" id="97700"/>
    <lineage>
        <taxon>Eukaryota</taxon>
        <taxon>Viridiplantae</taxon>
        <taxon>Streptophyta</taxon>
        <taxon>Embryophyta</taxon>
        <taxon>Tracheophyta</taxon>
        <taxon>Spermatophyta</taxon>
        <taxon>Magnoliopsida</taxon>
        <taxon>eudicotyledons</taxon>
        <taxon>Gunneridae</taxon>
        <taxon>Pentapetalae</taxon>
        <taxon>rosids</taxon>
        <taxon>fabids</taxon>
        <taxon>Fagales</taxon>
        <taxon>Fagaceae</taxon>
        <taxon>Quercus</taxon>
    </lineage>
</organism>
<protein>
    <recommendedName>
        <fullName evidence="2">DUF4220 domain-containing protein</fullName>
    </recommendedName>
</protein>
<dbReference type="PANTHER" id="PTHR31325">
    <property type="entry name" value="OS01G0798800 PROTEIN-RELATED"/>
    <property type="match status" value="1"/>
</dbReference>
<keyword evidence="4" id="KW-1185">Reference proteome</keyword>
<feature type="transmembrane region" description="Helical" evidence="1">
    <location>
        <begin position="52"/>
        <end position="72"/>
    </location>
</feature>
<dbReference type="AlphaFoldDB" id="A0A7N2L5E8"/>
<keyword evidence="1" id="KW-1133">Transmembrane helix</keyword>
<dbReference type="EMBL" id="LRBV02000003">
    <property type="status" value="NOT_ANNOTATED_CDS"/>
    <property type="molecule type" value="Genomic_DNA"/>
</dbReference>
<keyword evidence="1" id="KW-0472">Membrane</keyword>